<evidence type="ECO:0000256" key="1">
    <source>
        <dbReference type="SAM" id="MobiDB-lite"/>
    </source>
</evidence>
<accession>A0A5C2SH02</accession>
<feature type="compositionally biased region" description="Basic and acidic residues" evidence="1">
    <location>
        <begin position="321"/>
        <end position="336"/>
    </location>
</feature>
<keyword evidence="3" id="KW-1185">Reference proteome</keyword>
<dbReference type="Proteomes" id="UP000313359">
    <property type="component" value="Unassembled WGS sequence"/>
</dbReference>
<reference evidence="2" key="1">
    <citation type="journal article" date="2018" name="Genome Biol. Evol.">
        <title>Genomics and development of Lentinus tigrinus, a white-rot wood-decaying mushroom with dimorphic fruiting bodies.</title>
        <authorList>
            <person name="Wu B."/>
            <person name="Xu Z."/>
            <person name="Knudson A."/>
            <person name="Carlson A."/>
            <person name="Chen N."/>
            <person name="Kovaka S."/>
            <person name="LaButti K."/>
            <person name="Lipzen A."/>
            <person name="Pennachio C."/>
            <person name="Riley R."/>
            <person name="Schakwitz W."/>
            <person name="Umezawa K."/>
            <person name="Ohm R.A."/>
            <person name="Grigoriev I.V."/>
            <person name="Nagy L.G."/>
            <person name="Gibbons J."/>
            <person name="Hibbett D."/>
        </authorList>
    </citation>
    <scope>NUCLEOTIDE SEQUENCE [LARGE SCALE GENOMIC DNA]</scope>
    <source>
        <strain evidence="2">ALCF2SS1-6</strain>
    </source>
</reference>
<sequence length="336" mass="37873">MVLCTSRAGFAEPELHVLLLWTSVLLVSMRLTTTDVDWRRRYGVSMIWPAEGMASCNRRVPRRRKMTACRSSYVPCRSAPAWLVWSSSAVLSCCSKTHHEGAQALDRRTKRPRKATWNERSRRCTVRERIAAVRFCICSPQSVACHFNTSDTGPWRVAQTTGTKGLVSSSFQVHARDPELRDLCGSMGQEQCSSFHLPIFMAYVPQPLQTRVEGADSGSVKDRLVRPARDQPCARRVRMQRATISMRVSRCEYPVRGPKDGTQRGGQVRPERERGSATRGGHEARPSASRNRSDICPREAQEPVPSSKDQRRNPVGPPMSRESRARGHKEKEQSKS</sequence>
<evidence type="ECO:0000313" key="3">
    <source>
        <dbReference type="Proteomes" id="UP000313359"/>
    </source>
</evidence>
<dbReference type="EMBL" id="ML122257">
    <property type="protein sequence ID" value="RPD62941.1"/>
    <property type="molecule type" value="Genomic_DNA"/>
</dbReference>
<dbReference type="AlphaFoldDB" id="A0A5C2SH02"/>
<protein>
    <submittedName>
        <fullName evidence="2">Uncharacterized protein</fullName>
    </submittedName>
</protein>
<name>A0A5C2SH02_9APHY</name>
<proteinExistence type="predicted"/>
<feature type="compositionally biased region" description="Basic and acidic residues" evidence="1">
    <location>
        <begin position="269"/>
        <end position="301"/>
    </location>
</feature>
<feature type="region of interest" description="Disordered" evidence="1">
    <location>
        <begin position="250"/>
        <end position="336"/>
    </location>
</feature>
<evidence type="ECO:0000313" key="2">
    <source>
        <dbReference type="EMBL" id="RPD62941.1"/>
    </source>
</evidence>
<organism evidence="2 3">
    <name type="scientific">Lentinus tigrinus ALCF2SS1-6</name>
    <dbReference type="NCBI Taxonomy" id="1328759"/>
    <lineage>
        <taxon>Eukaryota</taxon>
        <taxon>Fungi</taxon>
        <taxon>Dikarya</taxon>
        <taxon>Basidiomycota</taxon>
        <taxon>Agaricomycotina</taxon>
        <taxon>Agaricomycetes</taxon>
        <taxon>Polyporales</taxon>
        <taxon>Polyporaceae</taxon>
        <taxon>Lentinus</taxon>
    </lineage>
</organism>
<gene>
    <name evidence="2" type="ORF">L227DRAFT_409001</name>
</gene>